<reference evidence="4 5" key="1">
    <citation type="submission" date="2016-10" db="EMBL/GenBank/DDBJ databases">
        <authorList>
            <person name="de Groot N.N."/>
        </authorList>
    </citation>
    <scope>NUCLEOTIDE SEQUENCE [LARGE SCALE GENOMIC DNA]</scope>
    <source>
        <strain evidence="4 5">MON 2.2</strain>
    </source>
</reference>
<name>A0A1G6T178_9ACTN</name>
<dbReference type="InterPro" id="IPR050789">
    <property type="entry name" value="Diverse_Enzym_Activities"/>
</dbReference>
<keyword evidence="5" id="KW-1185">Reference proteome</keyword>
<dbReference type="SUPFAM" id="SSF56601">
    <property type="entry name" value="beta-lactamase/transpeptidase-like"/>
    <property type="match status" value="1"/>
</dbReference>
<protein>
    <submittedName>
        <fullName evidence="4">CubicO group peptidase, beta-lactamase class C family</fullName>
    </submittedName>
</protein>
<dbReference type="InterPro" id="IPR001466">
    <property type="entry name" value="Beta-lactam-related"/>
</dbReference>
<dbReference type="Pfam" id="PF20773">
    <property type="entry name" value="InhA-like_MAM"/>
    <property type="match status" value="1"/>
</dbReference>
<keyword evidence="1" id="KW-0378">Hydrolase</keyword>
<dbReference type="AlphaFoldDB" id="A0A1G6T178"/>
<dbReference type="OrthoDB" id="9809635at2"/>
<dbReference type="RefSeq" id="WP_090590318.1">
    <property type="nucleotide sequence ID" value="NZ_LT629688.1"/>
</dbReference>
<feature type="chain" id="PRO_5009240273" evidence="2">
    <location>
        <begin position="29"/>
        <end position="577"/>
    </location>
</feature>
<organism evidence="4 5">
    <name type="scientific">Auraticoccus monumenti</name>
    <dbReference type="NCBI Taxonomy" id="675864"/>
    <lineage>
        <taxon>Bacteria</taxon>
        <taxon>Bacillati</taxon>
        <taxon>Actinomycetota</taxon>
        <taxon>Actinomycetes</taxon>
        <taxon>Propionibacteriales</taxon>
        <taxon>Propionibacteriaceae</taxon>
        <taxon>Auraticoccus</taxon>
    </lineage>
</organism>
<evidence type="ECO:0000313" key="4">
    <source>
        <dbReference type="EMBL" id="SDD22930.1"/>
    </source>
</evidence>
<accession>A0A1G6T178</accession>
<evidence type="ECO:0000256" key="2">
    <source>
        <dbReference type="SAM" id="SignalP"/>
    </source>
</evidence>
<gene>
    <name evidence="4" type="ORF">SAMN04489747_0499</name>
</gene>
<dbReference type="Gene3D" id="3.40.710.10">
    <property type="entry name" value="DD-peptidase/beta-lactamase superfamily"/>
    <property type="match status" value="1"/>
</dbReference>
<dbReference type="STRING" id="675864.SAMN04489747_0499"/>
<dbReference type="Gene3D" id="2.60.120.260">
    <property type="entry name" value="Galactose-binding domain-like"/>
    <property type="match status" value="1"/>
</dbReference>
<dbReference type="PANTHER" id="PTHR43283:SF11">
    <property type="entry name" value="BETA-LACTAMASE-RELATED DOMAIN-CONTAINING PROTEIN"/>
    <property type="match status" value="1"/>
</dbReference>
<dbReference type="PANTHER" id="PTHR43283">
    <property type="entry name" value="BETA-LACTAMASE-RELATED"/>
    <property type="match status" value="1"/>
</dbReference>
<evidence type="ECO:0000259" key="3">
    <source>
        <dbReference type="Pfam" id="PF00144"/>
    </source>
</evidence>
<feature type="signal peptide" evidence="2">
    <location>
        <begin position="1"/>
        <end position="28"/>
    </location>
</feature>
<dbReference type="Pfam" id="PF00144">
    <property type="entry name" value="Beta-lactamase"/>
    <property type="match status" value="1"/>
</dbReference>
<dbReference type="InterPro" id="IPR012338">
    <property type="entry name" value="Beta-lactam/transpept-like"/>
</dbReference>
<evidence type="ECO:0000256" key="1">
    <source>
        <dbReference type="ARBA" id="ARBA00022801"/>
    </source>
</evidence>
<proteinExistence type="predicted"/>
<evidence type="ECO:0000313" key="5">
    <source>
        <dbReference type="Proteomes" id="UP000198546"/>
    </source>
</evidence>
<dbReference type="GO" id="GO:0016787">
    <property type="term" value="F:hydrolase activity"/>
    <property type="evidence" value="ECO:0007669"/>
    <property type="project" value="UniProtKB-KW"/>
</dbReference>
<keyword evidence="2" id="KW-0732">Signal</keyword>
<sequence>MNRATRLLACTAALAVCTTLSLAPDARADDGGLAFDDPQPGFAPAETVLGEAEPEDVGLDGARLDLAWEEVRSFTEPQGEARPRFPGGVLTYAHDGQVVLQEATGFSRRYADGQGTDLPREEWIETRTDTIYDLASVSKLFTSIVVMQQVEAGRLALDAPVASYVPEFAENGKGAITVRQLLTHTSGFPAFLPLWRTFPDPASRMQGALTAKLVNEPGSTYLYSDLNLIALGEAAARVSGQPLDALVAGGITEPLGMTDTGYNPDPSLRPRVAATEEQTTPPRGVVWGEVHDENAWSFGGVAGHAGVFSTADDVAVLAQTMLNGGVYDGARILSETSVQQMITNETAQFPDDAHGLGFELEQRWYMGGLASPRTAGHTGYTGTSLVIDFSSRSFAILLTNRVHPSRSWGSVNPARVAAAQGLAEALPVRPRSGADAWFSGTGAGLDSSLDWSTPVPVGGARLHFETFVDTESTDLLHLEVSTDRGTTWEALPWSVDGVPVTGGYAVSGLRQWQHATADVPAGRVVLRWRYTSDSSLSGRGIYLDDIHLATARGTVASAERSPARLDTRGGSWTLASR</sequence>
<feature type="domain" description="Beta-lactamase-related" evidence="3">
    <location>
        <begin position="79"/>
        <end position="419"/>
    </location>
</feature>
<dbReference type="EMBL" id="LT629688">
    <property type="protein sequence ID" value="SDD22930.1"/>
    <property type="molecule type" value="Genomic_DNA"/>
</dbReference>
<dbReference type="Proteomes" id="UP000198546">
    <property type="component" value="Chromosome i"/>
</dbReference>